<feature type="transmembrane region" description="Helical" evidence="3">
    <location>
        <begin position="1033"/>
        <end position="1057"/>
    </location>
</feature>
<dbReference type="InterPro" id="IPR011641">
    <property type="entry name" value="Tyr-kin_ephrin_A/B_rcpt-like"/>
</dbReference>
<protein>
    <recommendedName>
        <fullName evidence="4">Tyrosine-protein kinase ephrin type A/B receptor-like domain-containing protein</fullName>
    </recommendedName>
</protein>
<dbReference type="PANTHER" id="PTHR46093:SF18">
    <property type="entry name" value="FIBRONECTIN TYPE-III DOMAIN-CONTAINING PROTEIN"/>
    <property type="match status" value="1"/>
</dbReference>
<dbReference type="SUPFAM" id="SSF117281">
    <property type="entry name" value="Kelch motif"/>
    <property type="match status" value="2"/>
</dbReference>
<reference evidence="5 6" key="1">
    <citation type="submission" date="2016-11" db="EMBL/GenBank/DDBJ databases">
        <title>The macronuclear genome of Stentor coeruleus: a giant cell with tiny introns.</title>
        <authorList>
            <person name="Slabodnick M."/>
            <person name="Ruby J.G."/>
            <person name="Reiff S.B."/>
            <person name="Swart E.C."/>
            <person name="Gosai S."/>
            <person name="Prabakaran S."/>
            <person name="Witkowska E."/>
            <person name="Larue G.E."/>
            <person name="Fisher S."/>
            <person name="Freeman R.M."/>
            <person name="Gunawardena J."/>
            <person name="Chu W."/>
            <person name="Stover N.A."/>
            <person name="Gregory B.D."/>
            <person name="Nowacki M."/>
            <person name="Derisi J."/>
            <person name="Roy S.W."/>
            <person name="Marshall W.F."/>
            <person name="Sood P."/>
        </authorList>
    </citation>
    <scope>NUCLEOTIDE SEQUENCE [LARGE SCALE GENOMIC DNA]</scope>
    <source>
        <strain evidence="5">WM001</strain>
    </source>
</reference>
<dbReference type="PANTHER" id="PTHR46093">
    <property type="entry name" value="ACYL-COA-BINDING DOMAIN-CONTAINING PROTEIN 5"/>
    <property type="match status" value="1"/>
</dbReference>
<dbReference type="EMBL" id="MPUH01000135">
    <property type="protein sequence ID" value="OMJ89069.1"/>
    <property type="molecule type" value="Genomic_DNA"/>
</dbReference>
<keyword evidence="3" id="KW-0472">Membrane</keyword>
<sequence>MLFSFHLLLVSAQVNFNYIPSSKTPPSPRAGHLQCKSLSSNFFVVFGGCSSEMFYNDLWLYSLNTATWTEINSALSNPCPRSYLSGFISMITEKLYIFGGDTELGPQNDFWEFDFINYRWILLTTIDTPSIRFGHAYTSFLKDKIEYFAIFGGKQINEPDNSLILLNIKTLKWEKKPNIGDVPPGNMFGTIVYHKGCIYFTGKTPEINNEAIKTFRYDLDKEIWIDVSSPLESLHPRVFASGIVYNNYFYLFFGYDQTDYVGFDSIIRLDLNSFNSLWEIFIVIPEFQKDSFSLSAFSENVYLFGGYSSYELSIDNKLAFLNLKTKNHSMLSDNYISPDGRYSGTMSVINTNFYLFGGKSSKQLFNDMWIFHSDLLYWESANIAGEIPSARYKHSAYAEGDAIVLWGGIDSQGFKNDLYIFNALTNYWSQLIPSSSVIPRPAKGACIVSRIPKIYIYGGVTSSGYSGELWEFDMGNLSYKLISKSIKRAYHTCELIEDNIYVIFGFQSTDDAFGYVDVFNLTSKIWTRILNTIDYFNIVSGSIQVLLGDTVVTIGGRLWQITGFYDVNIFKNSSYLLHIPQFVYSSNYVYYKSSIYSFGGGSSLGNFVISSLANSQFFSIDLNDICIDNLCIPLCSSGTYQTESSCQECSPGYYSEGKGNKKCLPCPIGTYNQNYGASSSRQCYPCPQNSFSSNPGSAKCYDCSYGSSCPAGSTGPFAKSLTQSTYSIQPPIYSTKNFEKITLVYQVIVGFISLGVFVSVLSIAKIKKYIYMIDFYKDYHNYTVNEPMMIKKTFYGGFYSLILISLVVIVIGISIIQYDQNNIIENKSFVSLLVLEAKAVRFSSSLFYISTSFNDYGDACSYKKICSSSIIIEIYNIKGSSITYSCELSPVKSCIIIIKCSDCTISAGAEVRISASERLSYASSIEVNITSDSSIPDSISSLAYSLNPLPNYVFIGSKPSEFYFTISPSLFTSESSKWESELTGYHISSEIPPNSGSQFLNIELPIASEIKVQIYLEINSSGLLTKRILKQTWINLVSGILGSIFGMQGAVGVVMMLNEEYSKYFSKKKLNKNNIISISKKRKMLALNVFDEDTCKNIEMNSSDTRLLKNKYFLG</sequence>
<keyword evidence="2" id="KW-0677">Repeat</keyword>
<organism evidence="5 6">
    <name type="scientific">Stentor coeruleus</name>
    <dbReference type="NCBI Taxonomy" id="5963"/>
    <lineage>
        <taxon>Eukaryota</taxon>
        <taxon>Sar</taxon>
        <taxon>Alveolata</taxon>
        <taxon>Ciliophora</taxon>
        <taxon>Postciliodesmatophora</taxon>
        <taxon>Heterotrichea</taxon>
        <taxon>Heterotrichida</taxon>
        <taxon>Stentoridae</taxon>
        <taxon>Stentor</taxon>
    </lineage>
</organism>
<evidence type="ECO:0000259" key="4">
    <source>
        <dbReference type="Pfam" id="PF07699"/>
    </source>
</evidence>
<dbReference type="Gene3D" id="2.120.10.80">
    <property type="entry name" value="Kelch-type beta propeller"/>
    <property type="match status" value="3"/>
</dbReference>
<feature type="transmembrane region" description="Helical" evidence="3">
    <location>
        <begin position="798"/>
        <end position="818"/>
    </location>
</feature>
<dbReference type="Proteomes" id="UP000187209">
    <property type="component" value="Unassembled WGS sequence"/>
</dbReference>
<feature type="transmembrane region" description="Helical" evidence="3">
    <location>
        <begin position="743"/>
        <end position="764"/>
    </location>
</feature>
<keyword evidence="1" id="KW-0880">Kelch repeat</keyword>
<keyword evidence="6" id="KW-1185">Reference proteome</keyword>
<dbReference type="Pfam" id="PF07699">
    <property type="entry name" value="Ephrin_rec_like"/>
    <property type="match status" value="1"/>
</dbReference>
<evidence type="ECO:0000313" key="6">
    <source>
        <dbReference type="Proteomes" id="UP000187209"/>
    </source>
</evidence>
<keyword evidence="3" id="KW-0812">Transmembrane</keyword>
<name>A0A1R2CJ63_9CILI</name>
<proteinExistence type="predicted"/>
<keyword evidence="3" id="KW-1133">Transmembrane helix</keyword>
<evidence type="ECO:0000256" key="3">
    <source>
        <dbReference type="SAM" id="Phobius"/>
    </source>
</evidence>
<evidence type="ECO:0000256" key="2">
    <source>
        <dbReference type="ARBA" id="ARBA00022737"/>
    </source>
</evidence>
<dbReference type="InterPro" id="IPR009030">
    <property type="entry name" value="Growth_fac_rcpt_cys_sf"/>
</dbReference>
<gene>
    <name evidence="5" type="ORF">SteCoe_8895</name>
</gene>
<accession>A0A1R2CJ63</accession>
<evidence type="ECO:0000313" key="5">
    <source>
        <dbReference type="EMBL" id="OMJ89069.1"/>
    </source>
</evidence>
<evidence type="ECO:0000256" key="1">
    <source>
        <dbReference type="ARBA" id="ARBA00022441"/>
    </source>
</evidence>
<dbReference type="AlphaFoldDB" id="A0A1R2CJ63"/>
<dbReference type="Gene3D" id="2.10.50.10">
    <property type="entry name" value="Tumor Necrosis Factor Receptor, subunit A, domain 2"/>
    <property type="match status" value="1"/>
</dbReference>
<feature type="domain" description="Tyrosine-protein kinase ephrin type A/B receptor-like" evidence="4">
    <location>
        <begin position="638"/>
        <end position="683"/>
    </location>
</feature>
<comment type="caution">
    <text evidence="5">The sequence shown here is derived from an EMBL/GenBank/DDBJ whole genome shotgun (WGS) entry which is preliminary data.</text>
</comment>
<dbReference type="OrthoDB" id="413581at2759"/>
<dbReference type="SUPFAM" id="SSF50965">
    <property type="entry name" value="Galactose oxidase, central domain"/>
    <property type="match status" value="1"/>
</dbReference>
<dbReference type="SUPFAM" id="SSF57184">
    <property type="entry name" value="Growth factor receptor domain"/>
    <property type="match status" value="1"/>
</dbReference>
<dbReference type="SMART" id="SM01411">
    <property type="entry name" value="Ephrin_rec_like"/>
    <property type="match status" value="1"/>
</dbReference>
<dbReference type="InterPro" id="IPR015915">
    <property type="entry name" value="Kelch-typ_b-propeller"/>
</dbReference>
<dbReference type="InterPro" id="IPR011043">
    <property type="entry name" value="Gal_Oxase/kelch_b-propeller"/>
</dbReference>
<dbReference type="Pfam" id="PF24681">
    <property type="entry name" value="Kelch_KLHDC2_KLHL20_DRC7"/>
    <property type="match status" value="2"/>
</dbReference>